<dbReference type="EMBL" id="BSRI01000003">
    <property type="protein sequence ID" value="GLV61214.1"/>
    <property type="molecule type" value="Genomic_DNA"/>
</dbReference>
<proteinExistence type="predicted"/>
<organism evidence="2 3">
    <name type="scientific">Dictyobacter halimunensis</name>
    <dbReference type="NCBI Taxonomy" id="3026934"/>
    <lineage>
        <taxon>Bacteria</taxon>
        <taxon>Bacillati</taxon>
        <taxon>Chloroflexota</taxon>
        <taxon>Ktedonobacteria</taxon>
        <taxon>Ktedonobacterales</taxon>
        <taxon>Dictyobacteraceae</taxon>
        <taxon>Dictyobacter</taxon>
    </lineage>
</organism>
<dbReference type="Proteomes" id="UP001344906">
    <property type="component" value="Unassembled WGS sequence"/>
</dbReference>
<keyword evidence="3" id="KW-1185">Reference proteome</keyword>
<feature type="compositionally biased region" description="Polar residues" evidence="1">
    <location>
        <begin position="135"/>
        <end position="150"/>
    </location>
</feature>
<feature type="region of interest" description="Disordered" evidence="1">
    <location>
        <begin position="99"/>
        <end position="160"/>
    </location>
</feature>
<sequence length="160" mass="18020">MQSTKRIRKKWQRLREFQRATIATGMPERVKEEATMARNDEKYFYLNSVGIEKDSWTLERFLQDAKEHCMLDLLPKFLIQRLTDYYQLMDRLALKTEPSAGAAAATVSQPEASSDAPAMDQPTLVGARRGKKKGGTSQNQVPAASESATVDDSADYWGTL</sequence>
<evidence type="ECO:0000313" key="2">
    <source>
        <dbReference type="EMBL" id="GLV61214.1"/>
    </source>
</evidence>
<protein>
    <submittedName>
        <fullName evidence="2">Uncharacterized protein</fullName>
    </submittedName>
</protein>
<comment type="caution">
    <text evidence="2">The sequence shown here is derived from an EMBL/GenBank/DDBJ whole genome shotgun (WGS) entry which is preliminary data.</text>
</comment>
<gene>
    <name evidence="2" type="ORF">KDH_80300</name>
</gene>
<evidence type="ECO:0000256" key="1">
    <source>
        <dbReference type="SAM" id="MobiDB-lite"/>
    </source>
</evidence>
<reference evidence="2 3" key="1">
    <citation type="submission" date="2023-02" db="EMBL/GenBank/DDBJ databases">
        <title>Dictyobacter halimunensis sp. nov., a new member of the class Ktedonobacteria from forest soil in a geothermal area.</title>
        <authorList>
            <person name="Rachmania M.K."/>
            <person name="Ningsih F."/>
            <person name="Sakai Y."/>
            <person name="Yabe S."/>
            <person name="Yokota A."/>
            <person name="Sjamsuridzal W."/>
        </authorList>
    </citation>
    <scope>NUCLEOTIDE SEQUENCE [LARGE SCALE GENOMIC DNA]</scope>
    <source>
        <strain evidence="2 3">S3.2.2.5</strain>
    </source>
</reference>
<name>A0ABQ6G3U5_9CHLR</name>
<accession>A0ABQ6G3U5</accession>
<evidence type="ECO:0000313" key="3">
    <source>
        <dbReference type="Proteomes" id="UP001344906"/>
    </source>
</evidence>